<keyword evidence="8" id="KW-0413">Isomerase</keyword>
<proteinExistence type="inferred from homology"/>
<dbReference type="GO" id="GO:0005524">
    <property type="term" value="F:ATP binding"/>
    <property type="evidence" value="ECO:0007669"/>
    <property type="project" value="UniProtKB-KW"/>
</dbReference>
<keyword evidence="6 11" id="KW-0067">ATP-binding</keyword>
<evidence type="ECO:0000256" key="13">
    <source>
        <dbReference type="SAM" id="MobiDB-lite"/>
    </source>
</evidence>
<dbReference type="InterPro" id="IPR027417">
    <property type="entry name" value="P-loop_NTPase"/>
</dbReference>
<evidence type="ECO:0000256" key="4">
    <source>
        <dbReference type="ARBA" id="ARBA00022801"/>
    </source>
</evidence>
<keyword evidence="3 11" id="KW-0547">Nucleotide-binding</keyword>
<dbReference type="Gene3D" id="3.40.50.300">
    <property type="entry name" value="P-loop containing nucleotide triphosphate hydrolases"/>
    <property type="match status" value="2"/>
</dbReference>
<evidence type="ECO:0000256" key="2">
    <source>
        <dbReference type="ARBA" id="ARBA00022723"/>
    </source>
</evidence>
<dbReference type="GO" id="GO:0000724">
    <property type="term" value="P:double-strand break repair via homologous recombination"/>
    <property type="evidence" value="ECO:0007669"/>
    <property type="project" value="TreeGrafter"/>
</dbReference>
<dbReference type="GO" id="GO:0005634">
    <property type="term" value="C:nucleus"/>
    <property type="evidence" value="ECO:0007669"/>
    <property type="project" value="UniProtKB-SubCell"/>
</dbReference>
<comment type="catalytic activity">
    <reaction evidence="11">
        <text>ATP + H2O = ADP + phosphate + H(+)</text>
        <dbReference type="Rhea" id="RHEA:13065"/>
        <dbReference type="ChEBI" id="CHEBI:15377"/>
        <dbReference type="ChEBI" id="CHEBI:15378"/>
        <dbReference type="ChEBI" id="CHEBI:30616"/>
        <dbReference type="ChEBI" id="CHEBI:43474"/>
        <dbReference type="ChEBI" id="CHEBI:456216"/>
    </reaction>
</comment>
<dbReference type="SMART" id="SM00490">
    <property type="entry name" value="HELICc"/>
    <property type="match status" value="1"/>
</dbReference>
<dbReference type="AlphaFoldDB" id="A0A7S4LPY7"/>
<dbReference type="SUPFAM" id="SSF52540">
    <property type="entry name" value="P-loop containing nucleoside triphosphate hydrolases"/>
    <property type="match status" value="1"/>
</dbReference>
<evidence type="ECO:0000256" key="1">
    <source>
        <dbReference type="ARBA" id="ARBA00005446"/>
    </source>
</evidence>
<dbReference type="PANTHER" id="PTHR13710">
    <property type="entry name" value="DNA HELICASE RECQ FAMILY MEMBER"/>
    <property type="match status" value="1"/>
</dbReference>
<evidence type="ECO:0000259" key="15">
    <source>
        <dbReference type="PROSITE" id="PS51194"/>
    </source>
</evidence>
<dbReference type="GO" id="GO:0046872">
    <property type="term" value="F:metal ion binding"/>
    <property type="evidence" value="ECO:0007669"/>
    <property type="project" value="UniProtKB-KW"/>
</dbReference>
<dbReference type="FunFam" id="3.40.50.300:FF:001389">
    <property type="entry name" value="ATP-dependent DNA helicase RecQ"/>
    <property type="match status" value="1"/>
</dbReference>
<evidence type="ECO:0000256" key="11">
    <source>
        <dbReference type="RuleBase" id="RU364117"/>
    </source>
</evidence>
<dbReference type="SMART" id="SM00487">
    <property type="entry name" value="DEXDc"/>
    <property type="match status" value="1"/>
</dbReference>
<dbReference type="InterPro" id="IPR014001">
    <property type="entry name" value="Helicase_ATP-bd"/>
</dbReference>
<comment type="subcellular location">
    <subcellularLocation>
        <location evidence="11">Nucleus</location>
    </subcellularLocation>
</comment>
<dbReference type="PANTHER" id="PTHR13710:SF105">
    <property type="entry name" value="ATP-DEPENDENT DNA HELICASE Q1"/>
    <property type="match status" value="1"/>
</dbReference>
<dbReference type="PROSITE" id="PS51192">
    <property type="entry name" value="HELICASE_ATP_BIND_1"/>
    <property type="match status" value="1"/>
</dbReference>
<protein>
    <recommendedName>
        <fullName evidence="11">ATP-dependent DNA helicase</fullName>
        <ecNumber evidence="11">5.6.2.4</ecNumber>
    </recommendedName>
</protein>
<dbReference type="InterPro" id="IPR011545">
    <property type="entry name" value="DEAD/DEAH_box_helicase_dom"/>
</dbReference>
<dbReference type="NCBIfam" id="TIGR00614">
    <property type="entry name" value="recQ_fam"/>
    <property type="match status" value="1"/>
</dbReference>
<evidence type="ECO:0000256" key="8">
    <source>
        <dbReference type="ARBA" id="ARBA00023235"/>
    </source>
</evidence>
<evidence type="ECO:0000256" key="12">
    <source>
        <dbReference type="SAM" id="Coils"/>
    </source>
</evidence>
<evidence type="ECO:0000256" key="10">
    <source>
        <dbReference type="ARBA" id="ARBA00034617"/>
    </source>
</evidence>
<dbReference type="GO" id="GO:0005737">
    <property type="term" value="C:cytoplasm"/>
    <property type="evidence" value="ECO:0007669"/>
    <property type="project" value="TreeGrafter"/>
</dbReference>
<gene>
    <name evidence="16" type="ORF">OMAR00294_LOCUS2324</name>
</gene>
<evidence type="ECO:0000256" key="5">
    <source>
        <dbReference type="ARBA" id="ARBA00022806"/>
    </source>
</evidence>
<keyword evidence="12" id="KW-0175">Coiled coil</keyword>
<dbReference type="InterPro" id="IPR002464">
    <property type="entry name" value="DNA/RNA_helicase_DEAH_CS"/>
</dbReference>
<dbReference type="GO" id="GO:0016787">
    <property type="term" value="F:hydrolase activity"/>
    <property type="evidence" value="ECO:0007669"/>
    <property type="project" value="UniProtKB-KW"/>
</dbReference>
<dbReference type="GO" id="GO:0009378">
    <property type="term" value="F:four-way junction helicase activity"/>
    <property type="evidence" value="ECO:0007669"/>
    <property type="project" value="TreeGrafter"/>
</dbReference>
<dbReference type="EC" id="5.6.2.4" evidence="11"/>
<dbReference type="GO" id="GO:0003677">
    <property type="term" value="F:DNA binding"/>
    <property type="evidence" value="ECO:0007669"/>
    <property type="project" value="UniProtKB-KW"/>
</dbReference>
<feature type="region of interest" description="Disordered" evidence="13">
    <location>
        <begin position="1"/>
        <end position="38"/>
    </location>
</feature>
<dbReference type="PROSITE" id="PS51194">
    <property type="entry name" value="HELICASE_CTER"/>
    <property type="match status" value="1"/>
</dbReference>
<dbReference type="PROSITE" id="PS00690">
    <property type="entry name" value="DEAH_ATP_HELICASE"/>
    <property type="match status" value="1"/>
</dbReference>
<evidence type="ECO:0000256" key="6">
    <source>
        <dbReference type="ARBA" id="ARBA00022840"/>
    </source>
</evidence>
<evidence type="ECO:0000256" key="9">
    <source>
        <dbReference type="ARBA" id="ARBA00023242"/>
    </source>
</evidence>
<keyword evidence="2" id="KW-0479">Metal-binding</keyword>
<keyword evidence="5 11" id="KW-0347">Helicase</keyword>
<keyword evidence="7" id="KW-0238">DNA-binding</keyword>
<dbReference type="GO" id="GO:0043138">
    <property type="term" value="F:3'-5' DNA helicase activity"/>
    <property type="evidence" value="ECO:0007669"/>
    <property type="project" value="UniProtKB-EC"/>
</dbReference>
<reference evidence="16" key="1">
    <citation type="submission" date="2021-01" db="EMBL/GenBank/DDBJ databases">
        <authorList>
            <person name="Corre E."/>
            <person name="Pelletier E."/>
            <person name="Niang G."/>
            <person name="Scheremetjew M."/>
            <person name="Finn R."/>
            <person name="Kale V."/>
            <person name="Holt S."/>
            <person name="Cochrane G."/>
            <person name="Meng A."/>
            <person name="Brown T."/>
            <person name="Cohen L."/>
        </authorList>
    </citation>
    <scope>NUCLEOTIDE SEQUENCE</scope>
    <source>
        <strain evidence="16">LB1974</strain>
    </source>
</reference>
<feature type="domain" description="Helicase C-terminal" evidence="15">
    <location>
        <begin position="338"/>
        <end position="484"/>
    </location>
</feature>
<dbReference type="GO" id="GO:0005694">
    <property type="term" value="C:chromosome"/>
    <property type="evidence" value="ECO:0007669"/>
    <property type="project" value="TreeGrafter"/>
</dbReference>
<comment type="similarity">
    <text evidence="1 11">Belongs to the helicase family. RecQ subfamily.</text>
</comment>
<accession>A0A7S4LPY7</accession>
<feature type="coiled-coil region" evidence="12">
    <location>
        <begin position="41"/>
        <end position="96"/>
    </location>
</feature>
<dbReference type="Pfam" id="PF00271">
    <property type="entry name" value="Helicase_C"/>
    <property type="match status" value="1"/>
</dbReference>
<dbReference type="InterPro" id="IPR001650">
    <property type="entry name" value="Helicase_C-like"/>
</dbReference>
<evidence type="ECO:0000259" key="14">
    <source>
        <dbReference type="PROSITE" id="PS51192"/>
    </source>
</evidence>
<dbReference type="InterPro" id="IPR004589">
    <property type="entry name" value="DNA_helicase_ATP-dep_RecQ"/>
</dbReference>
<dbReference type="EMBL" id="HBJB01002842">
    <property type="protein sequence ID" value="CAE0843133.1"/>
    <property type="molecule type" value="Transcribed_RNA"/>
</dbReference>
<sequence length="691" mass="75644">MGDVVDLSSVEDDACSSERSDSAGDAETSALGATEATAGDLRIAETELRVAEGELQQAEEDLAQAAARCRELRLQRDEARQRLQRLKTKTQNYGHEEFPWSASLRRICEHFFKVSTFRGKQLECMNALLSGRDTMLVMPTGAGKSLCFQALGLLRDGLVVVISPLISLMQDQVFRLRGLGLRAVFLTSADTKEEQQAFTAAIKLLQQPRTNEAPRSDLLRFLYVTPERVSKSKRLMTHLEKVHKVGGLSLIVVDEAHCISQWGHDFRPDYEKLSVLKIHFATVPLLALTATATRRTADSVKESLRISSCEELRSPMDRPNLRYAVCRKPPDAKAAVAVIAGVIRRFPSGATGIVYCLSRKEAEAVSEALVSDHGVSAVFYHADMPPEQRQEAHEAWASGAAQVVVATIAFGMGVDKPDVRYVIHHSMPASLHGYYQESGRAGRDGNPAFCLLMYRAADLPRQSVMVYYKRSGLSELYAVARYCTGAACRRRAILEHFLESAPDCAGCDVCDAPRAHKRAKVEQHEEVASALFEAVKASAVAGKLLTLRQAAEATRRSVKIDLETIMHVAIVMLAAGVLVEKFSATPYSVNAYLAAGRWEPITTTLPEAEPSVPAAVASLKPPKVPAVKRSLRQAREAAARRMGVPSYTVLSDAEARLLQAGADVHSILCARRLELYGEEFTRALAASADDQ</sequence>
<dbReference type="CDD" id="cd18794">
    <property type="entry name" value="SF2_C_RecQ"/>
    <property type="match status" value="1"/>
</dbReference>
<feature type="domain" description="Helicase ATP-binding" evidence="14">
    <location>
        <begin position="125"/>
        <end position="310"/>
    </location>
</feature>
<evidence type="ECO:0000256" key="3">
    <source>
        <dbReference type="ARBA" id="ARBA00022741"/>
    </source>
</evidence>
<organism evidence="16">
    <name type="scientific">Oxyrrhis marina</name>
    <name type="common">Dinoflagellate</name>
    <dbReference type="NCBI Taxonomy" id="2969"/>
    <lineage>
        <taxon>Eukaryota</taxon>
        <taxon>Sar</taxon>
        <taxon>Alveolata</taxon>
        <taxon>Dinophyceae</taxon>
        <taxon>Oxyrrhinales</taxon>
        <taxon>Oxyrrhinaceae</taxon>
        <taxon>Oxyrrhis</taxon>
    </lineage>
</organism>
<name>A0A7S4LPY7_OXYMA</name>
<comment type="catalytic activity">
    <reaction evidence="10 11">
        <text>Couples ATP hydrolysis with the unwinding of duplex DNA by translocating in the 3'-5' direction.</text>
        <dbReference type="EC" id="5.6.2.4"/>
    </reaction>
</comment>
<keyword evidence="9 11" id="KW-0539">Nucleus</keyword>
<keyword evidence="4 11" id="KW-0378">Hydrolase</keyword>
<evidence type="ECO:0000256" key="7">
    <source>
        <dbReference type="ARBA" id="ARBA00023125"/>
    </source>
</evidence>
<dbReference type="Pfam" id="PF00270">
    <property type="entry name" value="DEAD"/>
    <property type="match status" value="1"/>
</dbReference>
<dbReference type="InterPro" id="IPR032284">
    <property type="entry name" value="RecQ_Zn-bd"/>
</dbReference>
<dbReference type="Pfam" id="PF16124">
    <property type="entry name" value="RecQ_Zn_bind"/>
    <property type="match status" value="1"/>
</dbReference>
<evidence type="ECO:0000313" key="16">
    <source>
        <dbReference type="EMBL" id="CAE0843133.1"/>
    </source>
</evidence>